<name>A0A239BZZ7_9FIRM</name>
<feature type="transmembrane region" description="Helical" evidence="1">
    <location>
        <begin position="21"/>
        <end position="39"/>
    </location>
</feature>
<dbReference type="OrthoDB" id="1954736at2"/>
<gene>
    <name evidence="2" type="ORF">SAMN05446037_1004235</name>
</gene>
<reference evidence="2 3" key="1">
    <citation type="submission" date="2017-06" db="EMBL/GenBank/DDBJ databases">
        <authorList>
            <person name="Kim H.J."/>
            <person name="Triplett B.A."/>
        </authorList>
    </citation>
    <scope>NUCLEOTIDE SEQUENCE [LARGE SCALE GENOMIC DNA]</scope>
    <source>
        <strain evidence="2 3">SCA</strain>
    </source>
</reference>
<keyword evidence="3" id="KW-1185">Reference proteome</keyword>
<evidence type="ECO:0000256" key="1">
    <source>
        <dbReference type="SAM" id="Phobius"/>
    </source>
</evidence>
<dbReference type="RefSeq" id="WP_089282005.1">
    <property type="nucleotide sequence ID" value="NZ_FZOJ01000004.1"/>
</dbReference>
<dbReference type="EMBL" id="FZOJ01000004">
    <property type="protein sequence ID" value="SNS13450.1"/>
    <property type="molecule type" value="Genomic_DNA"/>
</dbReference>
<evidence type="ECO:0000313" key="3">
    <source>
        <dbReference type="Proteomes" id="UP000198304"/>
    </source>
</evidence>
<sequence length="332" mass="38656">MKDIKEEQEEPKITEKPEDKLLSIITGITWVAGIAAFGALFSNNIGMAFFVSLTIAFIAGFLVKSLIILMRESKERLISFKEKIIFAIKSFTVFISILCSYIIFVSPYYDLYWSYWVFVASILVLVLMERIEKKNNQEGVKEQEEKRKKPLQKIKRIGYLIFSILLAVPNFYQLYTPKLTITLKDLAMPSYMDLREIEKLEAIHGSGVRLYQDYERVHIKEEEKIQSLIEALEGITVENIRLIEEFNYLKMKRIEAPYYNLNIHYEGASVLQEAFNEEKGTENNRRYIYAVEVYPNGKVYLEIATGGRRMFQIFPVNINNKIIQELLGSSMI</sequence>
<evidence type="ECO:0000313" key="2">
    <source>
        <dbReference type="EMBL" id="SNS13450.1"/>
    </source>
</evidence>
<keyword evidence="1" id="KW-0812">Transmembrane</keyword>
<feature type="transmembrane region" description="Helical" evidence="1">
    <location>
        <begin position="111"/>
        <end position="128"/>
    </location>
</feature>
<feature type="transmembrane region" description="Helical" evidence="1">
    <location>
        <begin position="84"/>
        <end position="105"/>
    </location>
</feature>
<keyword evidence="1" id="KW-0472">Membrane</keyword>
<dbReference type="Proteomes" id="UP000198304">
    <property type="component" value="Unassembled WGS sequence"/>
</dbReference>
<keyword evidence="1" id="KW-1133">Transmembrane helix</keyword>
<feature type="transmembrane region" description="Helical" evidence="1">
    <location>
        <begin position="45"/>
        <end position="63"/>
    </location>
</feature>
<dbReference type="AlphaFoldDB" id="A0A239BZZ7"/>
<protein>
    <submittedName>
        <fullName evidence="2">Uncharacterized protein</fullName>
    </submittedName>
</protein>
<accession>A0A239BZZ7</accession>
<proteinExistence type="predicted"/>
<feature type="transmembrane region" description="Helical" evidence="1">
    <location>
        <begin position="157"/>
        <end position="175"/>
    </location>
</feature>
<organism evidence="2 3">
    <name type="scientific">Anaerovirgula multivorans</name>
    <dbReference type="NCBI Taxonomy" id="312168"/>
    <lineage>
        <taxon>Bacteria</taxon>
        <taxon>Bacillati</taxon>
        <taxon>Bacillota</taxon>
        <taxon>Clostridia</taxon>
        <taxon>Peptostreptococcales</taxon>
        <taxon>Natronincolaceae</taxon>
        <taxon>Anaerovirgula</taxon>
    </lineage>
</organism>